<protein>
    <submittedName>
        <fullName evidence="1">Uncharacterized protein</fullName>
    </submittedName>
</protein>
<gene>
    <name evidence="1" type="ORF">PIB30_104263</name>
</gene>
<organism evidence="1 2">
    <name type="scientific">Stylosanthes scabra</name>
    <dbReference type="NCBI Taxonomy" id="79078"/>
    <lineage>
        <taxon>Eukaryota</taxon>
        <taxon>Viridiplantae</taxon>
        <taxon>Streptophyta</taxon>
        <taxon>Embryophyta</taxon>
        <taxon>Tracheophyta</taxon>
        <taxon>Spermatophyta</taxon>
        <taxon>Magnoliopsida</taxon>
        <taxon>eudicotyledons</taxon>
        <taxon>Gunneridae</taxon>
        <taxon>Pentapetalae</taxon>
        <taxon>rosids</taxon>
        <taxon>fabids</taxon>
        <taxon>Fabales</taxon>
        <taxon>Fabaceae</taxon>
        <taxon>Papilionoideae</taxon>
        <taxon>50 kb inversion clade</taxon>
        <taxon>dalbergioids sensu lato</taxon>
        <taxon>Dalbergieae</taxon>
        <taxon>Pterocarpus clade</taxon>
        <taxon>Stylosanthes</taxon>
    </lineage>
</organism>
<reference evidence="1 2" key="1">
    <citation type="journal article" date="2023" name="Plants (Basel)">
        <title>Bridging the Gap: Combining Genomics and Transcriptomics Approaches to Understand Stylosanthes scabra, an Orphan Legume from the Brazilian Caatinga.</title>
        <authorList>
            <person name="Ferreira-Neto J.R.C."/>
            <person name="da Silva M.D."/>
            <person name="Binneck E."/>
            <person name="de Melo N.F."/>
            <person name="da Silva R.H."/>
            <person name="de Melo A.L.T.M."/>
            <person name="Pandolfi V."/>
            <person name="Bustamante F.O."/>
            <person name="Brasileiro-Vidal A.C."/>
            <person name="Benko-Iseppon A.M."/>
        </authorList>
    </citation>
    <scope>NUCLEOTIDE SEQUENCE [LARGE SCALE GENOMIC DNA]</scope>
    <source>
        <tissue evidence="1">Leaves</tissue>
    </source>
</reference>
<evidence type="ECO:0000313" key="1">
    <source>
        <dbReference type="EMBL" id="MED6129078.1"/>
    </source>
</evidence>
<accession>A0ABU6RZ56</accession>
<feature type="non-terminal residue" evidence="1">
    <location>
        <position position="111"/>
    </location>
</feature>
<comment type="caution">
    <text evidence="1">The sequence shown here is derived from an EMBL/GenBank/DDBJ whole genome shotgun (WGS) entry which is preliminary data.</text>
</comment>
<proteinExistence type="predicted"/>
<dbReference type="Proteomes" id="UP001341840">
    <property type="component" value="Unassembled WGS sequence"/>
</dbReference>
<name>A0ABU6RZ56_9FABA</name>
<sequence length="111" mass="12647">MGKHWQQATSLDHAYAWWSQSSTHMRGKLTQVTSKLSNYHLPSTHMRTFLRICVGLSPIGHRPTPHAYNYTDQHTRGGVTPDHAYAYAWDSHPFGHGPTPHAHNYTDHAYA</sequence>
<evidence type="ECO:0000313" key="2">
    <source>
        <dbReference type="Proteomes" id="UP001341840"/>
    </source>
</evidence>
<keyword evidence="2" id="KW-1185">Reference proteome</keyword>
<dbReference type="EMBL" id="JASCZI010033766">
    <property type="protein sequence ID" value="MED6129078.1"/>
    <property type="molecule type" value="Genomic_DNA"/>
</dbReference>